<dbReference type="Proteomes" id="UP000887116">
    <property type="component" value="Unassembled WGS sequence"/>
</dbReference>
<evidence type="ECO:0000313" key="2">
    <source>
        <dbReference type="Proteomes" id="UP000887116"/>
    </source>
</evidence>
<proteinExistence type="predicted"/>
<sequence>MTRPGFESDWRTISAGMYCCAKTECAFVSWDCFSWYGGLCHNTCYLNPKSLDYSECEIHQYLTGSRRLKCMAQNPDLNPN</sequence>
<dbReference type="EMBL" id="BMAO01030328">
    <property type="protein sequence ID" value="GFQ67340.1"/>
    <property type="molecule type" value="Genomic_DNA"/>
</dbReference>
<organism evidence="1 2">
    <name type="scientific">Trichonephila clavata</name>
    <name type="common">Joro spider</name>
    <name type="synonym">Nephila clavata</name>
    <dbReference type="NCBI Taxonomy" id="2740835"/>
    <lineage>
        <taxon>Eukaryota</taxon>
        <taxon>Metazoa</taxon>
        <taxon>Ecdysozoa</taxon>
        <taxon>Arthropoda</taxon>
        <taxon>Chelicerata</taxon>
        <taxon>Arachnida</taxon>
        <taxon>Araneae</taxon>
        <taxon>Araneomorphae</taxon>
        <taxon>Entelegynae</taxon>
        <taxon>Araneoidea</taxon>
        <taxon>Nephilidae</taxon>
        <taxon>Trichonephila</taxon>
    </lineage>
</organism>
<keyword evidence="2" id="KW-1185">Reference proteome</keyword>
<evidence type="ECO:0000313" key="1">
    <source>
        <dbReference type="EMBL" id="GFQ67340.1"/>
    </source>
</evidence>
<gene>
    <name evidence="1" type="ORF">TNCT_669801</name>
</gene>
<reference evidence="1" key="1">
    <citation type="submission" date="2020-07" db="EMBL/GenBank/DDBJ databases">
        <title>Multicomponent nature underlies the extraordinary mechanical properties of spider dragline silk.</title>
        <authorList>
            <person name="Kono N."/>
            <person name="Nakamura H."/>
            <person name="Mori M."/>
            <person name="Yoshida Y."/>
            <person name="Ohtoshi R."/>
            <person name="Malay A.D."/>
            <person name="Moran D.A.P."/>
            <person name="Tomita M."/>
            <person name="Numata K."/>
            <person name="Arakawa K."/>
        </authorList>
    </citation>
    <scope>NUCLEOTIDE SEQUENCE</scope>
</reference>
<protein>
    <submittedName>
        <fullName evidence="1">Uncharacterized protein</fullName>
    </submittedName>
</protein>
<dbReference type="AlphaFoldDB" id="A0A8X6K774"/>
<name>A0A8X6K774_TRICU</name>
<comment type="caution">
    <text evidence="1">The sequence shown here is derived from an EMBL/GenBank/DDBJ whole genome shotgun (WGS) entry which is preliminary data.</text>
</comment>
<accession>A0A8X6K774</accession>